<organism evidence="2 3">
    <name type="scientific">Intestinibacter bartlettii</name>
    <dbReference type="NCBI Taxonomy" id="261299"/>
    <lineage>
        <taxon>Bacteria</taxon>
        <taxon>Bacillati</taxon>
        <taxon>Bacillota</taxon>
        <taxon>Clostridia</taxon>
        <taxon>Peptostreptococcales</taxon>
        <taxon>Peptostreptococcaceae</taxon>
        <taxon>Intestinibacter</taxon>
    </lineage>
</organism>
<comment type="caution">
    <text evidence="2">The sequence shown here is derived from an EMBL/GenBank/DDBJ whole genome shotgun (WGS) entry which is preliminary data.</text>
</comment>
<gene>
    <name evidence="2" type="ORF">KQI20_11285</name>
</gene>
<dbReference type="InterPro" id="IPR024264">
    <property type="entry name" value="DUF3786"/>
</dbReference>
<dbReference type="Proteomes" id="UP001196301">
    <property type="component" value="Unassembled WGS sequence"/>
</dbReference>
<name>A0ABS6DZ13_9FIRM</name>
<evidence type="ECO:0000313" key="3">
    <source>
        <dbReference type="Proteomes" id="UP001196301"/>
    </source>
</evidence>
<sequence>MGDNNMENKKENRAFNEMYIAAKKRLEGKDPKEIAKNAGVEFDEQTSTLKVKSLDRVVELEYPSYDMKEKRDDWQILTLLHYLDLADNTPILSKQIKFGELKDGLIRGARFDKTVEVELERFLKNKDEKQVIEVFKSLDAKFIDSKADLSAVFYLYPYYPVTINIWFEDDEFPATGKMFLDKTADHYLTIEDAVGVGELMIRVINQRYEELYCKK</sequence>
<evidence type="ECO:0000259" key="1">
    <source>
        <dbReference type="Pfam" id="PF12654"/>
    </source>
</evidence>
<dbReference type="EMBL" id="JAHLOQ010000035">
    <property type="protein sequence ID" value="MBU5337024.1"/>
    <property type="molecule type" value="Genomic_DNA"/>
</dbReference>
<dbReference type="Pfam" id="PF12654">
    <property type="entry name" value="DUF3786"/>
    <property type="match status" value="1"/>
</dbReference>
<proteinExistence type="predicted"/>
<evidence type="ECO:0000313" key="2">
    <source>
        <dbReference type="EMBL" id="MBU5337024.1"/>
    </source>
</evidence>
<accession>A0ABS6DZ13</accession>
<reference evidence="2 3" key="1">
    <citation type="submission" date="2021-06" db="EMBL/GenBank/DDBJ databases">
        <authorList>
            <person name="Sun Q."/>
            <person name="Li D."/>
        </authorList>
    </citation>
    <scope>NUCLEOTIDE SEQUENCE [LARGE SCALE GENOMIC DNA]</scope>
    <source>
        <strain evidence="2 3">N19</strain>
    </source>
</reference>
<keyword evidence="3" id="KW-1185">Reference proteome</keyword>
<feature type="domain" description="DUF3786" evidence="1">
    <location>
        <begin position="30"/>
        <end position="202"/>
    </location>
</feature>
<protein>
    <submittedName>
        <fullName evidence="2">DUF3786 domain-containing protein</fullName>
    </submittedName>
</protein>